<feature type="transmembrane region" description="Helical" evidence="7">
    <location>
        <begin position="116"/>
        <end position="134"/>
    </location>
</feature>
<feature type="transmembrane region" description="Helical" evidence="7">
    <location>
        <begin position="146"/>
        <end position="165"/>
    </location>
</feature>
<keyword evidence="3" id="KW-1003">Cell membrane</keyword>
<evidence type="ECO:0000256" key="7">
    <source>
        <dbReference type="SAM" id="Phobius"/>
    </source>
</evidence>
<keyword evidence="5 7" id="KW-1133">Transmembrane helix</keyword>
<dbReference type="RefSeq" id="WP_248666968.1">
    <property type="nucleotide sequence ID" value="NZ_JALPRX010000039.1"/>
</dbReference>
<organism evidence="8 9">
    <name type="scientific">Roseomonas acroporae</name>
    <dbReference type="NCBI Taxonomy" id="2937791"/>
    <lineage>
        <taxon>Bacteria</taxon>
        <taxon>Pseudomonadati</taxon>
        <taxon>Pseudomonadota</taxon>
        <taxon>Alphaproteobacteria</taxon>
        <taxon>Acetobacterales</taxon>
        <taxon>Roseomonadaceae</taxon>
        <taxon>Roseomonas</taxon>
    </lineage>
</organism>
<feature type="transmembrane region" description="Helical" evidence="7">
    <location>
        <begin position="81"/>
        <end position="104"/>
    </location>
</feature>
<feature type="transmembrane region" description="Helical" evidence="7">
    <location>
        <begin position="255"/>
        <end position="273"/>
    </location>
</feature>
<dbReference type="AlphaFoldDB" id="A0A9X2BTZ0"/>
<dbReference type="EMBL" id="JALPRX010000039">
    <property type="protein sequence ID" value="MCK8784842.1"/>
    <property type="molecule type" value="Genomic_DNA"/>
</dbReference>
<evidence type="ECO:0000256" key="2">
    <source>
        <dbReference type="ARBA" id="ARBA00007430"/>
    </source>
</evidence>
<evidence type="ECO:0000256" key="4">
    <source>
        <dbReference type="ARBA" id="ARBA00022692"/>
    </source>
</evidence>
<gene>
    <name evidence="8" type="ORF">M0638_10655</name>
</gene>
<name>A0A9X2BTZ0_9PROT</name>
<feature type="transmembrane region" description="Helical" evidence="7">
    <location>
        <begin position="356"/>
        <end position="374"/>
    </location>
</feature>
<feature type="transmembrane region" description="Helical" evidence="7">
    <location>
        <begin position="412"/>
        <end position="433"/>
    </location>
</feature>
<comment type="caution">
    <text evidence="8">The sequence shown here is derived from an EMBL/GenBank/DDBJ whole genome shotgun (WGS) entry which is preliminary data.</text>
</comment>
<dbReference type="PANTHER" id="PTHR30250:SF10">
    <property type="entry name" value="LIPOPOLYSACCHARIDE BIOSYNTHESIS PROTEIN WZXC"/>
    <property type="match status" value="1"/>
</dbReference>
<evidence type="ECO:0000256" key="6">
    <source>
        <dbReference type="ARBA" id="ARBA00023136"/>
    </source>
</evidence>
<dbReference type="Proteomes" id="UP001139516">
    <property type="component" value="Unassembled WGS sequence"/>
</dbReference>
<accession>A0A9X2BTZ0</accession>
<feature type="transmembrane region" description="Helical" evidence="7">
    <location>
        <begin position="327"/>
        <end position="349"/>
    </location>
</feature>
<dbReference type="CDD" id="cd13127">
    <property type="entry name" value="MATE_tuaB_like"/>
    <property type="match status" value="1"/>
</dbReference>
<feature type="transmembrane region" description="Helical" evidence="7">
    <location>
        <begin position="12"/>
        <end position="35"/>
    </location>
</feature>
<keyword evidence="9" id="KW-1185">Reference proteome</keyword>
<dbReference type="InterPro" id="IPR050833">
    <property type="entry name" value="Poly_Biosynth_Transport"/>
</dbReference>
<evidence type="ECO:0000256" key="5">
    <source>
        <dbReference type="ARBA" id="ARBA00022989"/>
    </source>
</evidence>
<proteinExistence type="inferred from homology"/>
<keyword evidence="6 7" id="KW-0472">Membrane</keyword>
<comment type="similarity">
    <text evidence="2">Belongs to the polysaccharide synthase family.</text>
</comment>
<evidence type="ECO:0000256" key="3">
    <source>
        <dbReference type="ARBA" id="ARBA00022475"/>
    </source>
</evidence>
<dbReference type="Pfam" id="PF13440">
    <property type="entry name" value="Polysacc_synt_3"/>
    <property type="match status" value="1"/>
</dbReference>
<evidence type="ECO:0000256" key="1">
    <source>
        <dbReference type="ARBA" id="ARBA00004651"/>
    </source>
</evidence>
<feature type="transmembrane region" description="Helical" evidence="7">
    <location>
        <begin position="209"/>
        <end position="227"/>
    </location>
</feature>
<dbReference type="GO" id="GO:0005886">
    <property type="term" value="C:plasma membrane"/>
    <property type="evidence" value="ECO:0007669"/>
    <property type="project" value="UniProtKB-SubCell"/>
</dbReference>
<feature type="transmembrane region" description="Helical" evidence="7">
    <location>
        <begin position="285"/>
        <end position="307"/>
    </location>
</feature>
<dbReference type="PANTHER" id="PTHR30250">
    <property type="entry name" value="PST FAMILY PREDICTED COLANIC ACID TRANSPORTER"/>
    <property type="match status" value="1"/>
</dbReference>
<feature type="transmembrane region" description="Helical" evidence="7">
    <location>
        <begin position="380"/>
        <end position="400"/>
    </location>
</feature>
<keyword evidence="4 7" id="KW-0812">Transmembrane</keyword>
<evidence type="ECO:0000313" key="9">
    <source>
        <dbReference type="Proteomes" id="UP001139516"/>
    </source>
</evidence>
<evidence type="ECO:0000313" key="8">
    <source>
        <dbReference type="EMBL" id="MCK8784842.1"/>
    </source>
</evidence>
<sequence length="492" mass="52928">MAVTLKFQAAHSILWSAIRGGSTNVFSFVVFFLLARLLTPLEFGLFALATVYVEFTRVIAQAGLSDAVMRVGKLDEELADTVFWANFMLSVAVCLLIWGTAGFYAAQIREPGVVPVLWFLGALVPLAAASSIHTTRRLREFGHKAVAARSIASNLLGGTAAIIAALSGLGVWSLVAQQVTAECVMLVLTWRDLPWRPRLRFRWARLRGMLAFSTSMMVTQLLWLMLMRAQDLIIGRMIGTDAVGIYRVSMRIIDLAAQVTIQPVVAVATVSLARLQEDREALIRVFRQFALLAALFTWPAILGYGAIAPDLVPLLFGARWAESGLLGSIAALTALPMVISFFVGPVFGALNLSRDILLLAVVQFAVMVCLSLLAAPYGLLAVAAAAIATNFLILPLQLLLLRRDVGVPLWPLAQDLAPPLLAAVTMAAVLLLTSEPLHRWTGTPALYVAAAVPLGAAVYAAVLLVIKPDLVQRGLGMVRAMSSRRQGSVPAA</sequence>
<comment type="subcellular location">
    <subcellularLocation>
        <location evidence="1">Cell membrane</location>
        <topology evidence="1">Multi-pass membrane protein</topology>
    </subcellularLocation>
</comment>
<feature type="transmembrane region" description="Helical" evidence="7">
    <location>
        <begin position="445"/>
        <end position="466"/>
    </location>
</feature>
<reference evidence="8" key="1">
    <citation type="submission" date="2022-04" db="EMBL/GenBank/DDBJ databases">
        <title>Roseomonas acroporae sp. nov., isolated from coral Acropora digitifera.</title>
        <authorList>
            <person name="Sun H."/>
        </authorList>
    </citation>
    <scope>NUCLEOTIDE SEQUENCE</scope>
    <source>
        <strain evidence="8">NAR14</strain>
    </source>
</reference>
<protein>
    <submittedName>
        <fullName evidence="8">Lipopolysaccharide biosynthesis protein</fullName>
    </submittedName>
</protein>